<dbReference type="EMBL" id="BJHW01000001">
    <property type="protein sequence ID" value="GDY53304.1"/>
    <property type="molecule type" value="Genomic_DNA"/>
</dbReference>
<reference evidence="2 3" key="1">
    <citation type="journal article" date="2020" name="Int. J. Syst. Evol. Microbiol.">
        <title>Reclassification of Streptomyces castelarensis and Streptomyces sporoclivatus as later heterotypic synonyms of Streptomyces antimycoticus.</title>
        <authorList>
            <person name="Komaki H."/>
            <person name="Tamura T."/>
        </authorList>
    </citation>
    <scope>NUCLEOTIDE SEQUENCE [LARGE SCALE GENOMIC DNA]</scope>
    <source>
        <strain evidence="2 3">NBRC 13459</strain>
    </source>
</reference>
<dbReference type="Proteomes" id="UP000301309">
    <property type="component" value="Unassembled WGS sequence"/>
</dbReference>
<feature type="region of interest" description="Disordered" evidence="1">
    <location>
        <begin position="24"/>
        <end position="43"/>
    </location>
</feature>
<proteinExistence type="predicted"/>
<feature type="region of interest" description="Disordered" evidence="1">
    <location>
        <begin position="142"/>
        <end position="168"/>
    </location>
</feature>
<comment type="caution">
    <text evidence="2">The sequence shown here is derived from an EMBL/GenBank/DDBJ whole genome shotgun (WGS) entry which is preliminary data.</text>
</comment>
<evidence type="ECO:0000313" key="2">
    <source>
        <dbReference type="EMBL" id="GDY53304.1"/>
    </source>
</evidence>
<gene>
    <name evidence="2" type="ORF">SVIO_039270</name>
</gene>
<protein>
    <submittedName>
        <fullName evidence="2">Uncharacterized protein</fullName>
    </submittedName>
</protein>
<evidence type="ECO:0000313" key="3">
    <source>
        <dbReference type="Proteomes" id="UP000301309"/>
    </source>
</evidence>
<feature type="compositionally biased region" description="Low complexity" evidence="1">
    <location>
        <begin position="29"/>
        <end position="40"/>
    </location>
</feature>
<name>A0A4D4KYP6_STRVO</name>
<sequence length="206" mass="21254">MTAVGVVGASSAICARSDRAIPAGAPYGSPVRSKSSRSMSEPGTITAVRRAAAKSPYTSATWPRPRGSKARIWRPGSSSAAYRSASGLFGSAFRSLCQAARIARVLASYRRRSGAPSRLPTTSGCRMTSAFRWTSVSRSKNRAIPAGETVAGSGSSRPAPPSEWSASHAAVPGGGPVMACSSWATVQPAVPAMTVMVSAAVIRRRA</sequence>
<evidence type="ECO:0000256" key="1">
    <source>
        <dbReference type="SAM" id="MobiDB-lite"/>
    </source>
</evidence>
<organism evidence="2 3">
    <name type="scientific">Streptomyces violaceusniger</name>
    <dbReference type="NCBI Taxonomy" id="68280"/>
    <lineage>
        <taxon>Bacteria</taxon>
        <taxon>Bacillati</taxon>
        <taxon>Actinomycetota</taxon>
        <taxon>Actinomycetes</taxon>
        <taxon>Kitasatosporales</taxon>
        <taxon>Streptomycetaceae</taxon>
        <taxon>Streptomyces</taxon>
        <taxon>Streptomyces violaceusniger group</taxon>
    </lineage>
</organism>
<accession>A0A4D4KYP6</accession>
<dbReference type="AlphaFoldDB" id="A0A4D4KYP6"/>
<keyword evidence="3" id="KW-1185">Reference proteome</keyword>